<dbReference type="InParanoid" id="A0A1S3HRW6"/>
<dbReference type="Proteomes" id="UP000085678">
    <property type="component" value="Unplaced"/>
</dbReference>
<name>A0A1S3HRW6_LINAN</name>
<organism evidence="2 3">
    <name type="scientific">Lingula anatina</name>
    <name type="common">Brachiopod</name>
    <name type="synonym">Lingula unguis</name>
    <dbReference type="NCBI Taxonomy" id="7574"/>
    <lineage>
        <taxon>Eukaryota</taxon>
        <taxon>Metazoa</taxon>
        <taxon>Spiralia</taxon>
        <taxon>Lophotrochozoa</taxon>
        <taxon>Brachiopoda</taxon>
        <taxon>Linguliformea</taxon>
        <taxon>Lingulata</taxon>
        <taxon>Lingulida</taxon>
        <taxon>Linguloidea</taxon>
        <taxon>Lingulidae</taxon>
        <taxon>Lingula</taxon>
    </lineage>
</organism>
<accession>A0A1S3HRW6</accession>
<dbReference type="GeneID" id="106157611"/>
<sequence>MNHSGQLGQFPPQLDPGGNTATGQFQTLDAGTNTGQHLRPLEIGGGTGQFRQLDTAVVNRRGGQFQTLDTMNHTSGSGQYHVVDQRVVITAPQIATAVDTSLGVSTEVKSGLMLPKGLDDLPSAQEMPRERHRWNTNEVSTLWTTLCAFYFDL</sequence>
<dbReference type="RefSeq" id="XP_013388782.2">
    <property type="nucleotide sequence ID" value="XM_013533328.2"/>
</dbReference>
<proteinExistence type="predicted"/>
<keyword evidence="2" id="KW-1185">Reference proteome</keyword>
<reference evidence="3" key="1">
    <citation type="submission" date="2025-08" db="UniProtKB">
        <authorList>
            <consortium name="RefSeq"/>
        </authorList>
    </citation>
    <scope>IDENTIFICATION</scope>
    <source>
        <tissue evidence="3">Gonads</tissue>
    </source>
</reference>
<feature type="compositionally biased region" description="Polar residues" evidence="1">
    <location>
        <begin position="19"/>
        <end position="36"/>
    </location>
</feature>
<evidence type="ECO:0000256" key="1">
    <source>
        <dbReference type="SAM" id="MobiDB-lite"/>
    </source>
</evidence>
<evidence type="ECO:0000313" key="2">
    <source>
        <dbReference type="Proteomes" id="UP000085678"/>
    </source>
</evidence>
<dbReference type="KEGG" id="lak:106157611"/>
<evidence type="ECO:0000313" key="3">
    <source>
        <dbReference type="RefSeq" id="XP_013388782.2"/>
    </source>
</evidence>
<protein>
    <submittedName>
        <fullName evidence="3">Uncharacterized protein LOC106157611</fullName>
    </submittedName>
</protein>
<gene>
    <name evidence="3" type="primary">LOC106157611</name>
</gene>
<feature type="region of interest" description="Disordered" evidence="1">
    <location>
        <begin position="1"/>
        <end position="47"/>
    </location>
</feature>
<dbReference type="AlphaFoldDB" id="A0A1S3HRW6"/>